<keyword evidence="1" id="KW-0472">Membrane</keyword>
<dbReference type="EnsemblMetazoa" id="tetur01g08020.1">
    <property type="protein sequence ID" value="tetur01g08020.1"/>
    <property type="gene ID" value="tetur01g08020"/>
</dbReference>
<evidence type="ECO:0000313" key="2">
    <source>
        <dbReference type="EnsemblMetazoa" id="tetur01g08020.1"/>
    </source>
</evidence>
<feature type="transmembrane region" description="Helical" evidence="1">
    <location>
        <begin position="130"/>
        <end position="149"/>
    </location>
</feature>
<reference evidence="2" key="2">
    <citation type="submission" date="2015-06" db="UniProtKB">
        <authorList>
            <consortium name="EnsemblMetazoa"/>
        </authorList>
    </citation>
    <scope>IDENTIFICATION</scope>
</reference>
<evidence type="ECO:0000256" key="1">
    <source>
        <dbReference type="SAM" id="Phobius"/>
    </source>
</evidence>
<keyword evidence="1" id="KW-1133">Transmembrane helix</keyword>
<keyword evidence="1" id="KW-0812">Transmembrane</keyword>
<protein>
    <submittedName>
        <fullName evidence="2">Uncharacterized protein</fullName>
    </submittedName>
</protein>
<dbReference type="Proteomes" id="UP000015104">
    <property type="component" value="Unassembled WGS sequence"/>
</dbReference>
<name>T1JRT1_TETUR</name>
<organism evidence="2 3">
    <name type="scientific">Tetranychus urticae</name>
    <name type="common">Two-spotted spider mite</name>
    <dbReference type="NCBI Taxonomy" id="32264"/>
    <lineage>
        <taxon>Eukaryota</taxon>
        <taxon>Metazoa</taxon>
        <taxon>Ecdysozoa</taxon>
        <taxon>Arthropoda</taxon>
        <taxon>Chelicerata</taxon>
        <taxon>Arachnida</taxon>
        <taxon>Acari</taxon>
        <taxon>Acariformes</taxon>
        <taxon>Trombidiformes</taxon>
        <taxon>Prostigmata</taxon>
        <taxon>Eleutherengona</taxon>
        <taxon>Raphignathae</taxon>
        <taxon>Tetranychoidea</taxon>
        <taxon>Tetranychidae</taxon>
        <taxon>Tetranychus</taxon>
    </lineage>
</organism>
<accession>T1JRT1</accession>
<sequence>MKFNIPFNGSLRLIYHNRSNEKQQAQSTFDAFKILGSITLGKVPIEWIRGDLDQSDFCHSSICSTPFLQSIQSGLNDASFPAETLDRFSLIAENMSFSSMMYTDFVNLYTETAVKSKYPGILTSFQIIQLNFYILIGFLFTLGVYIHLVREKSLPWPFKDAPLVYLDDLNKSTQSVTTVHDSYCDLKMTDNSLLSSHIHTIEIAKYFSYIYDHLFDDRIVRFGSVNSIEALFQYYTVIGSSQVHREKQENVLQRATYSCAEMGFCLDGIDRAVRAVLEERSKLYSIESKVRAGYVIF</sequence>
<proteinExistence type="predicted"/>
<dbReference type="EMBL" id="CAEY01000452">
    <property type="status" value="NOT_ANNOTATED_CDS"/>
    <property type="molecule type" value="Genomic_DNA"/>
</dbReference>
<dbReference type="HOGENOM" id="CLU_055905_0_0_1"/>
<evidence type="ECO:0000313" key="3">
    <source>
        <dbReference type="Proteomes" id="UP000015104"/>
    </source>
</evidence>
<dbReference type="AlphaFoldDB" id="T1JRT1"/>
<reference evidence="3" key="1">
    <citation type="submission" date="2011-08" db="EMBL/GenBank/DDBJ databases">
        <authorList>
            <person name="Rombauts S."/>
        </authorList>
    </citation>
    <scope>NUCLEOTIDE SEQUENCE</scope>
    <source>
        <strain evidence="3">London</strain>
    </source>
</reference>
<keyword evidence="3" id="KW-1185">Reference proteome</keyword>